<accession>A0A3M7MI28</accession>
<keyword evidence="1" id="KW-0732">Signal</keyword>
<sequence>MRALYFLVLFGFSDALFQRQENNVINDITSEACVRTTTTTSTIVLVVTTTSTSTTMLVATSATRSQLPLFPTSPSLRLPLPLWNNGTNSTQNFSAPTKPSVPFSATSSLRNKNHGTLIYKALFMIAVSILSMGTMTTKEQEPRVARASVTLRKPDDWIVYLRESTIPPSFRIEFNQPVAAADTTTDGKLSLKRTTSDWTRAKAVWTLAASPPLGIMEEHPEDAEIIRRLQVLAEERSGVGQNFTRVAEASGRLYGIIRDLNMCRASPPN</sequence>
<protein>
    <submittedName>
        <fullName evidence="2">Kinesin light chain 1</fullName>
    </submittedName>
</protein>
<proteinExistence type="predicted"/>
<keyword evidence="3" id="KW-1185">Reference proteome</keyword>
<reference evidence="2 3" key="1">
    <citation type="journal article" date="2014" name="PLoS ONE">
        <title>De novo Genome Assembly of the Fungal Plant Pathogen Pyrenophora semeniperda.</title>
        <authorList>
            <person name="Soliai M.M."/>
            <person name="Meyer S.E."/>
            <person name="Udall J.A."/>
            <person name="Elzinga D.E."/>
            <person name="Hermansen R.A."/>
            <person name="Bodily P.M."/>
            <person name="Hart A.A."/>
            <person name="Coleman C.E."/>
        </authorList>
    </citation>
    <scope>NUCLEOTIDE SEQUENCE [LARGE SCALE GENOMIC DNA]</scope>
    <source>
        <strain evidence="2 3">CCB06</strain>
        <tissue evidence="2">Mycelium</tissue>
    </source>
</reference>
<feature type="signal peptide" evidence="1">
    <location>
        <begin position="1"/>
        <end position="15"/>
    </location>
</feature>
<evidence type="ECO:0000313" key="3">
    <source>
        <dbReference type="Proteomes" id="UP000265663"/>
    </source>
</evidence>
<organism evidence="2 3">
    <name type="scientific">Pyrenophora seminiperda CCB06</name>
    <dbReference type="NCBI Taxonomy" id="1302712"/>
    <lineage>
        <taxon>Eukaryota</taxon>
        <taxon>Fungi</taxon>
        <taxon>Dikarya</taxon>
        <taxon>Ascomycota</taxon>
        <taxon>Pezizomycotina</taxon>
        <taxon>Dothideomycetes</taxon>
        <taxon>Pleosporomycetidae</taxon>
        <taxon>Pleosporales</taxon>
        <taxon>Pleosporineae</taxon>
        <taxon>Pleosporaceae</taxon>
        <taxon>Pyrenophora</taxon>
    </lineage>
</organism>
<name>A0A3M7MI28_9PLEO</name>
<dbReference type="AlphaFoldDB" id="A0A3M7MI28"/>
<evidence type="ECO:0000256" key="1">
    <source>
        <dbReference type="SAM" id="SignalP"/>
    </source>
</evidence>
<dbReference type="OrthoDB" id="3783339at2759"/>
<gene>
    <name evidence="2" type="ORF">GMOD_00004920</name>
</gene>
<evidence type="ECO:0000313" key="2">
    <source>
        <dbReference type="EMBL" id="RMZ74082.1"/>
    </source>
</evidence>
<dbReference type="EMBL" id="KE747843">
    <property type="protein sequence ID" value="RMZ74082.1"/>
    <property type="molecule type" value="Genomic_DNA"/>
</dbReference>
<feature type="chain" id="PRO_5018215565" evidence="1">
    <location>
        <begin position="16"/>
        <end position="269"/>
    </location>
</feature>
<dbReference type="Proteomes" id="UP000265663">
    <property type="component" value="Unassembled WGS sequence"/>
</dbReference>